<dbReference type="InterPro" id="IPR021027">
    <property type="entry name" value="Transposase_put_HTH"/>
</dbReference>
<dbReference type="NCBIfam" id="NF040570">
    <property type="entry name" value="guided_TnpB"/>
    <property type="match status" value="1"/>
</dbReference>
<dbReference type="GO" id="GO:0003677">
    <property type="term" value="F:DNA binding"/>
    <property type="evidence" value="ECO:0007669"/>
    <property type="project" value="UniProtKB-KW"/>
</dbReference>
<feature type="domain" description="Probable transposase IS891/IS1136/IS1341" evidence="8">
    <location>
        <begin position="171"/>
        <end position="277"/>
    </location>
</feature>
<gene>
    <name evidence="11" type="ORF">A6M13_05435</name>
</gene>
<proteinExistence type="inferred from homology"/>
<dbReference type="Pfam" id="PF01385">
    <property type="entry name" value="OrfB_IS605"/>
    <property type="match status" value="1"/>
</dbReference>
<dbReference type="PANTHER" id="PTHR30405">
    <property type="entry name" value="TRANSPOSASE"/>
    <property type="match status" value="1"/>
</dbReference>
<keyword evidence="7" id="KW-0233">DNA recombination</keyword>
<dbReference type="OrthoDB" id="56768at2"/>
<evidence type="ECO:0000256" key="4">
    <source>
        <dbReference type="ARBA" id="ARBA00022723"/>
    </source>
</evidence>
<keyword evidence="6" id="KW-0238">DNA-binding</keyword>
<feature type="domain" description="Transposase putative helix-turn-helix" evidence="10">
    <location>
        <begin position="1"/>
        <end position="45"/>
    </location>
</feature>
<dbReference type="Proteomes" id="UP000093199">
    <property type="component" value="Unassembled WGS sequence"/>
</dbReference>
<evidence type="ECO:0000259" key="10">
    <source>
        <dbReference type="Pfam" id="PF12323"/>
    </source>
</evidence>
<dbReference type="NCBIfam" id="TIGR01766">
    <property type="entry name" value="IS200/IS605 family accessory protein TnpB-like domain"/>
    <property type="match status" value="1"/>
</dbReference>
<comment type="similarity">
    <text evidence="1">In the C-terminal section; belongs to the transposase 35 family.</text>
</comment>
<protein>
    <submittedName>
        <fullName evidence="11">Transposase</fullName>
    </submittedName>
</protein>
<evidence type="ECO:0000256" key="6">
    <source>
        <dbReference type="ARBA" id="ARBA00023125"/>
    </source>
</evidence>
<dbReference type="InterPro" id="IPR051399">
    <property type="entry name" value="RNA-guided_DNA_endo/Transpos"/>
</dbReference>
<dbReference type="InterPro" id="IPR010095">
    <property type="entry name" value="Cas12f1-like_TNB"/>
</dbReference>
<evidence type="ECO:0000259" key="9">
    <source>
        <dbReference type="Pfam" id="PF07282"/>
    </source>
</evidence>
<dbReference type="PANTHER" id="PTHR30405:SF25">
    <property type="entry name" value="RNA-GUIDED DNA ENDONUCLEASE INSQ-RELATED"/>
    <property type="match status" value="1"/>
</dbReference>
<sequence>MLKAYKYRMYPNNEQKVFFAKTFGCVRFIYNRMLADRIQNYKEHQENPNVKLIRPTPAQYKSEFEWLREVDSLALANAQQDLQAAYRNFFREPSIGFPKFKSRHMNRCSYKTNNQKGPVSIENGYLKLPKLKSLVRIKLHRQFSGLIKSVTISKTPTNKYYASILVEENEQLFPKLETRVGIDVGLKEFAILSNGKRYDNPKWFRRAEKRLRFLQKALSRKIRGSANYQKARLKVAKLHERIANMRNDFLHKLSHNITNENQVIVMEDLRVKNMLKNRKLAKAISEMSWAQFRTYIEYKAAWKGRDVIIAPSNYASSQLCSTCGYKNSEVKNVSLREWTCPSCHATWDRDMNAARNLVKLAN</sequence>
<evidence type="ECO:0000256" key="2">
    <source>
        <dbReference type="ARBA" id="ARBA00011044"/>
    </source>
</evidence>
<evidence type="ECO:0000256" key="5">
    <source>
        <dbReference type="ARBA" id="ARBA00022833"/>
    </source>
</evidence>
<dbReference type="Pfam" id="PF07282">
    <property type="entry name" value="Cas12f1-like_TNB"/>
    <property type="match status" value="1"/>
</dbReference>
<evidence type="ECO:0000256" key="7">
    <source>
        <dbReference type="ARBA" id="ARBA00023172"/>
    </source>
</evidence>
<keyword evidence="5" id="KW-0862">Zinc</keyword>
<dbReference type="Pfam" id="PF12323">
    <property type="entry name" value="HTH_OrfB_IS605"/>
    <property type="match status" value="1"/>
</dbReference>
<evidence type="ECO:0000313" key="12">
    <source>
        <dbReference type="Proteomes" id="UP000093199"/>
    </source>
</evidence>
<keyword evidence="12" id="KW-1185">Reference proteome</keyword>
<dbReference type="GO" id="GO:0032196">
    <property type="term" value="P:transposition"/>
    <property type="evidence" value="ECO:0007669"/>
    <property type="project" value="UniProtKB-KW"/>
</dbReference>
<reference evidence="11 12" key="1">
    <citation type="submission" date="2016-07" db="EMBL/GenBank/DDBJ databases">
        <title>Caryophanon tenue genome sequencing.</title>
        <authorList>
            <person name="Verma A."/>
            <person name="Pal Y."/>
            <person name="Krishnamurthi S."/>
        </authorList>
    </citation>
    <scope>NUCLEOTIDE SEQUENCE [LARGE SCALE GENOMIC DNA]</scope>
    <source>
        <strain evidence="11 12">DSM 14152</strain>
    </source>
</reference>
<dbReference type="RefSeq" id="WP_066547368.1">
    <property type="nucleotide sequence ID" value="NZ_MASJ01000039.1"/>
</dbReference>
<dbReference type="AlphaFoldDB" id="A0A1C0Y6Q9"/>
<dbReference type="InterPro" id="IPR001959">
    <property type="entry name" value="Transposase"/>
</dbReference>
<dbReference type="STRING" id="33978.A6M13_05435"/>
<organism evidence="11 12">
    <name type="scientific">Caryophanon tenue</name>
    <dbReference type="NCBI Taxonomy" id="33978"/>
    <lineage>
        <taxon>Bacteria</taxon>
        <taxon>Bacillati</taxon>
        <taxon>Bacillota</taxon>
        <taxon>Bacilli</taxon>
        <taxon>Bacillales</taxon>
        <taxon>Caryophanaceae</taxon>
        <taxon>Caryophanon</taxon>
    </lineage>
</organism>
<feature type="domain" description="Cas12f1-like TNB" evidence="9">
    <location>
        <begin position="289"/>
        <end position="357"/>
    </location>
</feature>
<evidence type="ECO:0000256" key="1">
    <source>
        <dbReference type="ARBA" id="ARBA00008761"/>
    </source>
</evidence>
<evidence type="ECO:0000259" key="8">
    <source>
        <dbReference type="Pfam" id="PF01385"/>
    </source>
</evidence>
<keyword evidence="4" id="KW-0479">Metal-binding</keyword>
<dbReference type="GO" id="GO:0006310">
    <property type="term" value="P:DNA recombination"/>
    <property type="evidence" value="ECO:0007669"/>
    <property type="project" value="UniProtKB-KW"/>
</dbReference>
<evidence type="ECO:0000256" key="3">
    <source>
        <dbReference type="ARBA" id="ARBA00022578"/>
    </source>
</evidence>
<name>A0A1C0Y6Q9_9BACL</name>
<comment type="similarity">
    <text evidence="2">In the N-terminal section; belongs to the transposase 2 family.</text>
</comment>
<dbReference type="InterPro" id="IPR053522">
    <property type="entry name" value="RNA-guided_endonuclease_TnpB"/>
</dbReference>
<accession>A0A1C0Y6Q9</accession>
<evidence type="ECO:0000313" key="11">
    <source>
        <dbReference type="EMBL" id="OCS82842.1"/>
    </source>
</evidence>
<keyword evidence="3" id="KW-0815">Transposition</keyword>
<dbReference type="NCBIfam" id="NF038281">
    <property type="entry name" value="IS200_TnpB"/>
    <property type="match status" value="1"/>
</dbReference>
<dbReference type="GO" id="GO:0046872">
    <property type="term" value="F:metal ion binding"/>
    <property type="evidence" value="ECO:0007669"/>
    <property type="project" value="UniProtKB-KW"/>
</dbReference>
<dbReference type="EMBL" id="MASJ01000039">
    <property type="protein sequence ID" value="OCS82842.1"/>
    <property type="molecule type" value="Genomic_DNA"/>
</dbReference>
<comment type="caution">
    <text evidence="11">The sequence shown here is derived from an EMBL/GenBank/DDBJ whole genome shotgun (WGS) entry which is preliminary data.</text>
</comment>